<sequence length="69" mass="7404">MPTNVRTFHLPADVTATTFTLDDETTTHVQLTVGDEPATLATMTDLASSLTRMVGYLEGADEQDTVDCA</sequence>
<evidence type="ECO:0000313" key="2">
    <source>
        <dbReference type="Proteomes" id="UP001597280"/>
    </source>
</evidence>
<gene>
    <name evidence="1" type="ORF">ACFSDA_14295</name>
</gene>
<dbReference type="RefSeq" id="WP_343905602.1">
    <property type="nucleotide sequence ID" value="NZ_BAAAIS010000003.1"/>
</dbReference>
<evidence type="ECO:0000313" key="1">
    <source>
        <dbReference type="EMBL" id="MFD1836237.1"/>
    </source>
</evidence>
<name>A0ABW4Q189_9MICO</name>
<reference evidence="2" key="1">
    <citation type="journal article" date="2019" name="Int. J. Syst. Evol. Microbiol.">
        <title>The Global Catalogue of Microorganisms (GCM) 10K type strain sequencing project: providing services to taxonomists for standard genome sequencing and annotation.</title>
        <authorList>
            <consortium name="The Broad Institute Genomics Platform"/>
            <consortium name="The Broad Institute Genome Sequencing Center for Infectious Disease"/>
            <person name="Wu L."/>
            <person name="Ma J."/>
        </authorList>
    </citation>
    <scope>NUCLEOTIDE SEQUENCE [LARGE SCALE GENOMIC DNA]</scope>
    <source>
        <strain evidence="2">JCM 11650</strain>
    </source>
</reference>
<dbReference type="Proteomes" id="UP001597280">
    <property type="component" value="Unassembled WGS sequence"/>
</dbReference>
<accession>A0ABW4Q189</accession>
<keyword evidence="2" id="KW-1185">Reference proteome</keyword>
<protein>
    <submittedName>
        <fullName evidence="1">Uncharacterized protein</fullName>
    </submittedName>
</protein>
<proteinExistence type="predicted"/>
<organism evidence="1 2">
    <name type="scientific">Brachybacterium rhamnosum</name>
    <dbReference type="NCBI Taxonomy" id="173361"/>
    <lineage>
        <taxon>Bacteria</taxon>
        <taxon>Bacillati</taxon>
        <taxon>Actinomycetota</taxon>
        <taxon>Actinomycetes</taxon>
        <taxon>Micrococcales</taxon>
        <taxon>Dermabacteraceae</taxon>
        <taxon>Brachybacterium</taxon>
    </lineage>
</organism>
<comment type="caution">
    <text evidence="1">The sequence shown here is derived from an EMBL/GenBank/DDBJ whole genome shotgun (WGS) entry which is preliminary data.</text>
</comment>
<dbReference type="EMBL" id="JBHUFL010000003">
    <property type="protein sequence ID" value="MFD1836237.1"/>
    <property type="molecule type" value="Genomic_DNA"/>
</dbReference>